<feature type="region of interest" description="Disordered" evidence="1">
    <location>
        <begin position="29"/>
        <end position="76"/>
    </location>
</feature>
<protein>
    <submittedName>
        <fullName evidence="3">Uncharacterized protein</fullName>
    </submittedName>
</protein>
<evidence type="ECO:0000313" key="4">
    <source>
        <dbReference type="Proteomes" id="UP000243535"/>
    </source>
</evidence>
<evidence type="ECO:0000313" key="3">
    <source>
        <dbReference type="EMBL" id="CUA81511.1"/>
    </source>
</evidence>
<keyword evidence="2" id="KW-0472">Membrane</keyword>
<keyword evidence="2" id="KW-1133">Transmembrane helix</keyword>
<feature type="transmembrane region" description="Helical" evidence="2">
    <location>
        <begin position="6"/>
        <end position="26"/>
    </location>
</feature>
<dbReference type="Proteomes" id="UP000243535">
    <property type="component" value="Unassembled WGS sequence"/>
</dbReference>
<sequence length="76" mass="8439">MDLVHSTWFWVLIMGAPAVGAIGTLIRLSRREPPPDLPPGVKPQPYANDDSDKEEGDDYGLPPAPRIPSHHDSERR</sequence>
<feature type="compositionally biased region" description="Acidic residues" evidence="1">
    <location>
        <begin position="49"/>
        <end position="58"/>
    </location>
</feature>
<dbReference type="AlphaFoldDB" id="A0A0K6GSK6"/>
<gene>
    <name evidence="3" type="ORF">Ga0061063_0353</name>
</gene>
<evidence type="ECO:0000256" key="2">
    <source>
        <dbReference type="SAM" id="Phobius"/>
    </source>
</evidence>
<organism evidence="3 4">
    <name type="scientific">Gulbenkiania indica</name>
    <dbReference type="NCBI Taxonomy" id="375574"/>
    <lineage>
        <taxon>Bacteria</taxon>
        <taxon>Pseudomonadati</taxon>
        <taxon>Pseudomonadota</taxon>
        <taxon>Betaproteobacteria</taxon>
        <taxon>Neisseriales</taxon>
        <taxon>Chromobacteriaceae</taxon>
        <taxon>Gulbenkiania</taxon>
    </lineage>
</organism>
<reference evidence="4" key="1">
    <citation type="submission" date="2015-08" db="EMBL/GenBank/DDBJ databases">
        <authorList>
            <person name="Varghese N."/>
        </authorList>
    </citation>
    <scope>NUCLEOTIDE SEQUENCE [LARGE SCALE GENOMIC DNA]</scope>
    <source>
        <strain evidence="4">DSM 17901</strain>
    </source>
</reference>
<evidence type="ECO:0000256" key="1">
    <source>
        <dbReference type="SAM" id="MobiDB-lite"/>
    </source>
</evidence>
<dbReference type="OrthoDB" id="8593964at2"/>
<accession>A0A0K6GSK6</accession>
<dbReference type="RefSeq" id="WP_054284626.1">
    <property type="nucleotide sequence ID" value="NZ_CYHA01000001.1"/>
</dbReference>
<name>A0A0K6GSK6_9NEIS</name>
<dbReference type="STRING" id="375574.GCA_001418035_00152"/>
<keyword evidence="4" id="KW-1185">Reference proteome</keyword>
<proteinExistence type="predicted"/>
<dbReference type="EMBL" id="CYHA01000001">
    <property type="protein sequence ID" value="CUA81511.1"/>
    <property type="molecule type" value="Genomic_DNA"/>
</dbReference>
<keyword evidence="2" id="KW-0812">Transmembrane</keyword>